<dbReference type="InterPro" id="IPR035965">
    <property type="entry name" value="PAS-like_dom_sf"/>
</dbReference>
<dbReference type="Pfam" id="PF18024">
    <property type="entry name" value="HTH_50"/>
    <property type="match status" value="1"/>
</dbReference>
<dbReference type="InterPro" id="IPR025662">
    <property type="entry name" value="Sigma_54_int_dom_ATP-bd_1"/>
</dbReference>
<dbReference type="Gene3D" id="1.10.8.60">
    <property type="match status" value="1"/>
</dbReference>
<organism evidence="8 9">
    <name type="scientific">Solidesulfovibrio carbinolicus</name>
    <dbReference type="NCBI Taxonomy" id="296842"/>
    <lineage>
        <taxon>Bacteria</taxon>
        <taxon>Pseudomonadati</taxon>
        <taxon>Thermodesulfobacteriota</taxon>
        <taxon>Desulfovibrionia</taxon>
        <taxon>Desulfovibrionales</taxon>
        <taxon>Desulfovibrionaceae</taxon>
        <taxon>Solidesulfovibrio</taxon>
    </lineage>
</organism>
<keyword evidence="1" id="KW-0547">Nucleotide-binding</keyword>
<dbReference type="SUPFAM" id="SSF55785">
    <property type="entry name" value="PYP-like sensor domain (PAS domain)"/>
    <property type="match status" value="2"/>
</dbReference>
<feature type="domain" description="PAS" evidence="6">
    <location>
        <begin position="112"/>
        <end position="158"/>
    </location>
</feature>
<proteinExistence type="predicted"/>
<feature type="domain" description="Sigma-54 factor interaction" evidence="5">
    <location>
        <begin position="257"/>
        <end position="487"/>
    </location>
</feature>
<dbReference type="Gene3D" id="3.30.450.20">
    <property type="entry name" value="PAS domain"/>
    <property type="match status" value="2"/>
</dbReference>
<keyword evidence="3" id="KW-0067">ATP-binding</keyword>
<dbReference type="NCBIfam" id="TIGR00229">
    <property type="entry name" value="sensory_box"/>
    <property type="match status" value="1"/>
</dbReference>
<dbReference type="SMART" id="SM00382">
    <property type="entry name" value="AAA"/>
    <property type="match status" value="1"/>
</dbReference>
<dbReference type="Gene3D" id="3.40.50.300">
    <property type="entry name" value="P-loop containing nucleotide triphosphate hydrolases"/>
    <property type="match status" value="1"/>
</dbReference>
<dbReference type="PANTHER" id="PTHR32071">
    <property type="entry name" value="TRANSCRIPTIONAL REGULATORY PROTEIN"/>
    <property type="match status" value="1"/>
</dbReference>
<dbReference type="InterPro" id="IPR030828">
    <property type="entry name" value="HTH_TyrR"/>
</dbReference>
<dbReference type="AlphaFoldDB" id="A0A4P6HKK3"/>
<evidence type="ECO:0000259" key="7">
    <source>
        <dbReference type="PROSITE" id="PS50113"/>
    </source>
</evidence>
<dbReference type="Gene3D" id="1.10.10.60">
    <property type="entry name" value="Homeodomain-like"/>
    <property type="match status" value="1"/>
</dbReference>
<evidence type="ECO:0000256" key="3">
    <source>
        <dbReference type="ARBA" id="ARBA00022840"/>
    </source>
</evidence>
<evidence type="ECO:0000256" key="4">
    <source>
        <dbReference type="ARBA" id="ARBA00029500"/>
    </source>
</evidence>
<dbReference type="RefSeq" id="WP_129352516.1">
    <property type="nucleotide sequence ID" value="NZ_CP026538.1"/>
</dbReference>
<evidence type="ECO:0000259" key="6">
    <source>
        <dbReference type="PROSITE" id="PS50112"/>
    </source>
</evidence>
<reference evidence="8 9" key="1">
    <citation type="submission" date="2018-02" db="EMBL/GenBank/DDBJ databases">
        <title>Genome sequence of Desulfovibrio carbinolicus DSM 3852.</title>
        <authorList>
            <person name="Wilbanks E."/>
            <person name="Skennerton C.T."/>
            <person name="Orphan V.J."/>
        </authorList>
    </citation>
    <scope>NUCLEOTIDE SEQUENCE [LARGE SCALE GENOMIC DNA]</scope>
    <source>
        <strain evidence="8 9">DSM 3852</strain>
    </source>
</reference>
<feature type="domain" description="PAC" evidence="7">
    <location>
        <begin position="182"/>
        <end position="232"/>
    </location>
</feature>
<name>A0A4P6HKK3_9BACT</name>
<evidence type="ECO:0000313" key="8">
    <source>
        <dbReference type="EMBL" id="QAZ67701.1"/>
    </source>
</evidence>
<dbReference type="InterPro" id="IPR000014">
    <property type="entry name" value="PAS"/>
</dbReference>
<dbReference type="CDD" id="cd00009">
    <property type="entry name" value="AAA"/>
    <property type="match status" value="1"/>
</dbReference>
<gene>
    <name evidence="8" type="ORF">C3Y92_10895</name>
</gene>
<keyword evidence="9" id="KW-1185">Reference proteome</keyword>
<dbReference type="GO" id="GO:0005524">
    <property type="term" value="F:ATP binding"/>
    <property type="evidence" value="ECO:0007669"/>
    <property type="project" value="UniProtKB-KW"/>
</dbReference>
<dbReference type="InterPro" id="IPR009057">
    <property type="entry name" value="Homeodomain-like_sf"/>
</dbReference>
<evidence type="ECO:0000313" key="9">
    <source>
        <dbReference type="Proteomes" id="UP000293296"/>
    </source>
</evidence>
<dbReference type="PROSITE" id="PS50113">
    <property type="entry name" value="PAC"/>
    <property type="match status" value="1"/>
</dbReference>
<feature type="domain" description="PAS" evidence="6">
    <location>
        <begin position="10"/>
        <end position="39"/>
    </location>
</feature>
<dbReference type="InterPro" id="IPR027417">
    <property type="entry name" value="P-loop_NTPase"/>
</dbReference>
<dbReference type="Pfam" id="PF13426">
    <property type="entry name" value="PAS_9"/>
    <property type="match status" value="1"/>
</dbReference>
<dbReference type="InterPro" id="IPR058031">
    <property type="entry name" value="AAA_lid_NorR"/>
</dbReference>
<protein>
    <recommendedName>
        <fullName evidence="4">HTH-type transcriptional regulatory protein TyrR</fullName>
    </recommendedName>
</protein>
<dbReference type="FunFam" id="3.40.50.300:FF:000006">
    <property type="entry name" value="DNA-binding transcriptional regulator NtrC"/>
    <property type="match status" value="1"/>
</dbReference>
<evidence type="ECO:0000256" key="1">
    <source>
        <dbReference type="ARBA" id="ARBA00022741"/>
    </source>
</evidence>
<dbReference type="PROSITE" id="PS00675">
    <property type="entry name" value="SIGMA54_INTERACT_1"/>
    <property type="match status" value="1"/>
</dbReference>
<sequence length="567" mass="61670">MPAPFSVPDILGSLERPVLAVDADGRVANVNPAALSMFGPEVATPGAALPLARPDLWQPMAKCLATGEVVYDRLNVGSKTVVATTFPIRRDGRVVGATCICRPCAGEAHPAMEGRLGAILDSVSDGIWICDGSGTILSINAASERLNSVNAEDYVGKNVSCIVAQRMVDRSATLDVLETKRQSSMIQHITKTGKQLLVTATPVLGDQGEVALVVVNERDVTELQNLRQGLQNARKVEERYRSELAELSLFELSQKDIVAQSGQMQRTLRTLLKLAQMDASRVLLLGESGTGKGLLAKFLHQVSPRSPKPFIQINCPAVPENLFEAELFGYEKGAFTGAREAGKAGLIELAAGGTLFLDEVGDIPLGIQAKLLKYLDDHELRRLGGAEARTVECRVVAATNCDLEGLVERRQFRTDLYYRLNTFVVRIAPLRERREDIFGLAEFYLAQQNARHGKAKRLSARAMRQLEAYAFPGNVRELVSIIQKAFVMSDDDDLTDALIEALAGDTPPAVDTPSGPRPLADSTEQTAIRRLREAMAACRTTREMAAHLGVSQATVVRKLKRYGLSRS</sequence>
<dbReference type="OrthoDB" id="9763792at2"/>
<dbReference type="InterPro" id="IPR000700">
    <property type="entry name" value="PAS-assoc_C"/>
</dbReference>
<dbReference type="GO" id="GO:0006355">
    <property type="term" value="P:regulation of DNA-templated transcription"/>
    <property type="evidence" value="ECO:0007669"/>
    <property type="project" value="InterPro"/>
</dbReference>
<dbReference type="PROSITE" id="PS50112">
    <property type="entry name" value="PAS"/>
    <property type="match status" value="2"/>
</dbReference>
<dbReference type="SUPFAM" id="SSF46689">
    <property type="entry name" value="Homeodomain-like"/>
    <property type="match status" value="1"/>
</dbReference>
<dbReference type="Proteomes" id="UP000293296">
    <property type="component" value="Chromosome"/>
</dbReference>
<keyword evidence="2" id="KW-0058">Aromatic hydrocarbons catabolism</keyword>
<dbReference type="Pfam" id="PF25601">
    <property type="entry name" value="AAA_lid_14"/>
    <property type="match status" value="1"/>
</dbReference>
<dbReference type="SUPFAM" id="SSF52540">
    <property type="entry name" value="P-loop containing nucleoside triphosphate hydrolases"/>
    <property type="match status" value="1"/>
</dbReference>
<dbReference type="PROSITE" id="PS50045">
    <property type="entry name" value="SIGMA54_INTERACT_4"/>
    <property type="match status" value="1"/>
</dbReference>
<dbReference type="InterPro" id="IPR002078">
    <property type="entry name" value="Sigma_54_int"/>
</dbReference>
<dbReference type="KEGG" id="dcb:C3Y92_10895"/>
<dbReference type="InterPro" id="IPR003593">
    <property type="entry name" value="AAA+_ATPase"/>
</dbReference>
<dbReference type="GO" id="GO:0003677">
    <property type="term" value="F:DNA binding"/>
    <property type="evidence" value="ECO:0007669"/>
    <property type="project" value="UniProtKB-KW"/>
</dbReference>
<dbReference type="Pfam" id="PF00158">
    <property type="entry name" value="Sigma54_activat"/>
    <property type="match status" value="1"/>
</dbReference>
<accession>A0A4P6HKK3</accession>
<dbReference type="CDD" id="cd00130">
    <property type="entry name" value="PAS"/>
    <property type="match status" value="1"/>
</dbReference>
<evidence type="ECO:0000259" key="5">
    <source>
        <dbReference type="PROSITE" id="PS50045"/>
    </source>
</evidence>
<dbReference type="PROSITE" id="PS00676">
    <property type="entry name" value="SIGMA54_INTERACT_2"/>
    <property type="match status" value="1"/>
</dbReference>
<dbReference type="EMBL" id="CP026538">
    <property type="protein sequence ID" value="QAZ67701.1"/>
    <property type="molecule type" value="Genomic_DNA"/>
</dbReference>
<dbReference type="InterPro" id="IPR025943">
    <property type="entry name" value="Sigma_54_int_dom_ATP-bd_2"/>
</dbReference>
<evidence type="ECO:0000256" key="2">
    <source>
        <dbReference type="ARBA" id="ARBA00022797"/>
    </source>
</evidence>